<feature type="compositionally biased region" description="Polar residues" evidence="7">
    <location>
        <begin position="25"/>
        <end position="35"/>
    </location>
</feature>
<keyword evidence="3 6" id="KW-0238">DNA-binding</keyword>
<protein>
    <recommendedName>
        <fullName evidence="6">AT-hook motif nuclear-localized protein</fullName>
    </recommendedName>
</protein>
<dbReference type="SUPFAM" id="SSF117856">
    <property type="entry name" value="AF0104/ALDC/Ptd012-like"/>
    <property type="match status" value="1"/>
</dbReference>
<dbReference type="InterPro" id="IPR039605">
    <property type="entry name" value="AHL"/>
</dbReference>
<feature type="domain" description="PPC" evidence="8">
    <location>
        <begin position="153"/>
        <end position="329"/>
    </location>
</feature>
<feature type="compositionally biased region" description="Acidic residues" evidence="7">
    <location>
        <begin position="399"/>
        <end position="409"/>
    </location>
</feature>
<evidence type="ECO:0000256" key="4">
    <source>
        <dbReference type="ARBA" id="ARBA00023163"/>
    </source>
</evidence>
<evidence type="ECO:0000259" key="8">
    <source>
        <dbReference type="PROSITE" id="PS51742"/>
    </source>
</evidence>
<keyword evidence="4 6" id="KW-0804">Transcription</keyword>
<organism evidence="9 10">
    <name type="scientific">Eruca vesicaria subsp. sativa</name>
    <name type="common">Garden rocket</name>
    <name type="synonym">Eruca sativa</name>
    <dbReference type="NCBI Taxonomy" id="29727"/>
    <lineage>
        <taxon>Eukaryota</taxon>
        <taxon>Viridiplantae</taxon>
        <taxon>Streptophyta</taxon>
        <taxon>Embryophyta</taxon>
        <taxon>Tracheophyta</taxon>
        <taxon>Spermatophyta</taxon>
        <taxon>Magnoliopsida</taxon>
        <taxon>eudicotyledons</taxon>
        <taxon>Gunneridae</taxon>
        <taxon>Pentapetalae</taxon>
        <taxon>rosids</taxon>
        <taxon>malvids</taxon>
        <taxon>Brassicales</taxon>
        <taxon>Brassicaceae</taxon>
        <taxon>Brassiceae</taxon>
        <taxon>Eruca</taxon>
    </lineage>
</organism>
<evidence type="ECO:0000313" key="9">
    <source>
        <dbReference type="EMBL" id="CAH8391704.1"/>
    </source>
</evidence>
<comment type="caution">
    <text evidence="9">The sequence shown here is derived from an EMBL/GenBank/DDBJ whole genome shotgun (WGS) entry which is preliminary data.</text>
</comment>
<evidence type="ECO:0000256" key="6">
    <source>
        <dbReference type="RuleBase" id="RU367031"/>
    </source>
</evidence>
<keyword evidence="10" id="KW-1185">Reference proteome</keyword>
<evidence type="ECO:0000313" key="10">
    <source>
        <dbReference type="Proteomes" id="UP001642260"/>
    </source>
</evidence>
<feature type="compositionally biased region" description="Low complexity" evidence="7">
    <location>
        <begin position="54"/>
        <end position="71"/>
    </location>
</feature>
<dbReference type="Proteomes" id="UP001642260">
    <property type="component" value="Unassembled WGS sequence"/>
</dbReference>
<dbReference type="InterPro" id="IPR005175">
    <property type="entry name" value="PPC_dom"/>
</dbReference>
<name>A0ABC8M6V6_ERUVS</name>
<evidence type="ECO:0000256" key="1">
    <source>
        <dbReference type="ARBA" id="ARBA00004123"/>
    </source>
</evidence>
<dbReference type="EMBL" id="CAKOAT010959598">
    <property type="protein sequence ID" value="CAH8391704.1"/>
    <property type="molecule type" value="Genomic_DNA"/>
</dbReference>
<dbReference type="AlphaFoldDB" id="A0ABC8M6V6"/>
<keyword evidence="5 6" id="KW-0539">Nucleus</keyword>
<comment type="function">
    <text evidence="6">Transcription factor that specifically binds AT-rich DNA sequences related to the nuclear matrix attachment regions (MARs).</text>
</comment>
<evidence type="ECO:0000256" key="7">
    <source>
        <dbReference type="SAM" id="MobiDB-lite"/>
    </source>
</evidence>
<accession>A0ABC8M6V6</accession>
<proteinExistence type="predicted"/>
<evidence type="ECO:0000256" key="2">
    <source>
        <dbReference type="ARBA" id="ARBA00023015"/>
    </source>
</evidence>
<dbReference type="PANTHER" id="PTHR31500">
    <property type="entry name" value="AT-HOOK MOTIF NUCLEAR-LOCALIZED PROTEIN 9"/>
    <property type="match status" value="1"/>
</dbReference>
<evidence type="ECO:0000256" key="5">
    <source>
        <dbReference type="ARBA" id="ARBA00023242"/>
    </source>
</evidence>
<keyword evidence="2 6" id="KW-0805">Transcription regulation</keyword>
<dbReference type="Pfam" id="PF03479">
    <property type="entry name" value="PCC"/>
    <property type="match status" value="1"/>
</dbReference>
<dbReference type="CDD" id="cd11378">
    <property type="entry name" value="DUF296"/>
    <property type="match status" value="1"/>
</dbReference>
<sequence>MEEKSGISSSGVITVKGDEALASRTEFQQNPSFLQSVGPTTVVSPSPPPPPTTVIPGSTAAAPPSITSAGSDLTKKKRGRPRKYAPDGSLNPRALRPTLSPTPISSSIPFSGDYNHHSNWKRGEAQQQQHVDFIKKSHESSQAPPSPGLSCYVGVNFTTHQFTVNAGEDVTMKVMPYSQGSRAICILSATGSISNVTLRQFTTSGGTLTYEVNLMNMESNFSIFLVLDCFFTVLETIYSFFSWLRDRFEILSLSGSFMPTEDRGTKGRSGGMSISLAGPNGKIIGGGLAGMLIAASPVQVIMGSFIVMHQAEQTQKNKPRFMDASPPPQQQQHPTFSITTVNSTSPVVATVEEPNQQTYGGGIMRPLAQMPYENSAMNNFTTTYHGDQNMHNGTKKEDDYDDGGDDNDSCDTRSLSNGDELFLDFLV</sequence>
<reference evidence="9 10" key="1">
    <citation type="submission" date="2022-03" db="EMBL/GenBank/DDBJ databases">
        <authorList>
            <person name="Macdonald S."/>
            <person name="Ahmed S."/>
            <person name="Newling K."/>
        </authorList>
    </citation>
    <scope>NUCLEOTIDE SEQUENCE [LARGE SCALE GENOMIC DNA]</scope>
</reference>
<gene>
    <name evidence="9" type="ORF">ERUC_LOCUS44187</name>
</gene>
<feature type="region of interest" description="Disordered" evidence="7">
    <location>
        <begin position="383"/>
        <end position="416"/>
    </location>
</feature>
<feature type="compositionally biased region" description="Low complexity" evidence="7">
    <location>
        <begin position="97"/>
        <end position="108"/>
    </location>
</feature>
<dbReference type="GO" id="GO:0003680">
    <property type="term" value="F:minor groove of adenine-thymine-rich DNA binding"/>
    <property type="evidence" value="ECO:0007669"/>
    <property type="project" value="UniProtKB-UniRule"/>
</dbReference>
<dbReference type="PANTHER" id="PTHR31500:SF82">
    <property type="entry name" value="AT-HOOK MOTIF NUCLEAR-LOCALIZED PROTEIN 6"/>
    <property type="match status" value="1"/>
</dbReference>
<comment type="subcellular location">
    <subcellularLocation>
        <location evidence="1 6">Nucleus</location>
    </subcellularLocation>
</comment>
<feature type="compositionally biased region" description="Polar residues" evidence="7">
    <location>
        <begin position="383"/>
        <end position="392"/>
    </location>
</feature>
<feature type="region of interest" description="Disordered" evidence="7">
    <location>
        <begin position="23"/>
        <end position="108"/>
    </location>
</feature>
<dbReference type="Gene3D" id="3.30.1330.80">
    <property type="entry name" value="Hypothetical protein, similar to alpha- acetolactate decarboxylase, domain 2"/>
    <property type="match status" value="1"/>
</dbReference>
<evidence type="ECO:0000256" key="3">
    <source>
        <dbReference type="ARBA" id="ARBA00023125"/>
    </source>
</evidence>
<dbReference type="PROSITE" id="PS51742">
    <property type="entry name" value="PPC"/>
    <property type="match status" value="1"/>
</dbReference>
<dbReference type="GO" id="GO:0005634">
    <property type="term" value="C:nucleus"/>
    <property type="evidence" value="ECO:0007669"/>
    <property type="project" value="UniProtKB-SubCell"/>
</dbReference>
<comment type="domain">
    <text evidence="6">The PPC domain mediates interactions between AHL proteins.</text>
</comment>